<dbReference type="AlphaFoldDB" id="A0A7W6CE80"/>
<evidence type="ECO:0000313" key="3">
    <source>
        <dbReference type="EMBL" id="MBB3948302.1"/>
    </source>
</evidence>
<keyword evidence="4" id="KW-1185">Reference proteome</keyword>
<keyword evidence="2" id="KW-0732">Signal</keyword>
<gene>
    <name evidence="3" type="ORF">GGQ73_004278</name>
</gene>
<evidence type="ECO:0000256" key="1">
    <source>
        <dbReference type="SAM" id="MobiDB-lite"/>
    </source>
</evidence>
<proteinExistence type="predicted"/>
<dbReference type="SUPFAM" id="SSF74653">
    <property type="entry name" value="TolA/TonB C-terminal domain"/>
    <property type="match status" value="1"/>
</dbReference>
<feature type="region of interest" description="Disordered" evidence="1">
    <location>
        <begin position="117"/>
        <end position="139"/>
    </location>
</feature>
<evidence type="ECO:0000256" key="2">
    <source>
        <dbReference type="SAM" id="SignalP"/>
    </source>
</evidence>
<feature type="chain" id="PRO_5031371962" description="Secreted protein" evidence="2">
    <location>
        <begin position="25"/>
        <end position="269"/>
    </location>
</feature>
<sequence>MNSNWTAAISAAFLVASFVGQSQAKEPDPRVSAALAPQIARCWTVAAEPPVVLPILNAQLERDGSVKSVVVANHSEDPAFAVYAEAARRAVLRCAPFDLAKFADSYEDWRELTLNFSSDDASGQSKRQNKETGVTSLMPQFSSGGRVANGIAQQATSWDGRETMVMFMCVPEEKPNGFAIGVDFGVGRDQTQPQNVMMMYGQTTEKRKYTRVAEYLGFEGAVAAKHLKAMGDAKGYLEFASENGHSAFFKFDDMQNELGQFLKLCDLKS</sequence>
<feature type="signal peptide" evidence="2">
    <location>
        <begin position="1"/>
        <end position="24"/>
    </location>
</feature>
<comment type="caution">
    <text evidence="3">The sequence shown here is derived from an EMBL/GenBank/DDBJ whole genome shotgun (WGS) entry which is preliminary data.</text>
</comment>
<reference evidence="3 4" key="1">
    <citation type="submission" date="2020-08" db="EMBL/GenBank/DDBJ databases">
        <title>Genomic Encyclopedia of Type Strains, Phase IV (KMG-IV): sequencing the most valuable type-strain genomes for metagenomic binning, comparative biology and taxonomic classification.</title>
        <authorList>
            <person name="Goeker M."/>
        </authorList>
    </citation>
    <scope>NUCLEOTIDE SEQUENCE [LARGE SCALE GENOMIC DNA]</scope>
    <source>
        <strain evidence="3 4">DSM 26438</strain>
    </source>
</reference>
<evidence type="ECO:0008006" key="5">
    <source>
        <dbReference type="Google" id="ProtNLM"/>
    </source>
</evidence>
<name>A0A7W6CE80_9HYPH</name>
<dbReference type="RefSeq" id="WP_183897670.1">
    <property type="nucleotide sequence ID" value="NZ_JACIDV010000016.1"/>
</dbReference>
<protein>
    <recommendedName>
        <fullName evidence="5">Secreted protein</fullName>
    </recommendedName>
</protein>
<dbReference type="Gene3D" id="3.30.1150.10">
    <property type="match status" value="1"/>
</dbReference>
<evidence type="ECO:0000313" key="4">
    <source>
        <dbReference type="Proteomes" id="UP000565286"/>
    </source>
</evidence>
<accession>A0A7W6CE80</accession>
<dbReference type="EMBL" id="JACIDV010000016">
    <property type="protein sequence ID" value="MBB3948302.1"/>
    <property type="molecule type" value="Genomic_DNA"/>
</dbReference>
<dbReference type="Proteomes" id="UP000565286">
    <property type="component" value="Unassembled WGS sequence"/>
</dbReference>
<organism evidence="3 4">
    <name type="scientific">Rhizobium skierniewicense</name>
    <dbReference type="NCBI Taxonomy" id="984260"/>
    <lineage>
        <taxon>Bacteria</taxon>
        <taxon>Pseudomonadati</taxon>
        <taxon>Pseudomonadota</taxon>
        <taxon>Alphaproteobacteria</taxon>
        <taxon>Hyphomicrobiales</taxon>
        <taxon>Rhizobiaceae</taxon>
        <taxon>Rhizobium/Agrobacterium group</taxon>
        <taxon>Rhizobium</taxon>
    </lineage>
</organism>